<reference evidence="3" key="3">
    <citation type="submission" date="2020-02" db="EMBL/GenBank/DDBJ databases">
        <authorList>
            <person name="Matsumoto Y."/>
            <person name="Motooka D."/>
            <person name="Nakamura S."/>
        </authorList>
    </citation>
    <scope>NUCLEOTIDE SEQUENCE</scope>
    <source>
        <strain evidence="3">JCM 12687</strain>
        <plasmid evidence="3">pJCM12687</plasmid>
    </source>
</reference>
<keyword evidence="3" id="KW-0614">Plasmid</keyword>
<proteinExistence type="predicted"/>
<evidence type="ECO:0000313" key="3">
    <source>
        <dbReference type="EMBL" id="BBZ15170.1"/>
    </source>
</evidence>
<protein>
    <recommendedName>
        <fullName evidence="7">34 kDa antigenic protein</fullName>
    </recommendedName>
</protein>
<geneLocation type="plasmid" evidence="3 6">
    <name>pJCM12687</name>
</geneLocation>
<reference evidence="4 5" key="1">
    <citation type="submission" date="2016-12" db="EMBL/GenBank/DDBJ databases">
        <title>The new phylogeny of genus Mycobacterium.</title>
        <authorList>
            <person name="Tortoli E."/>
            <person name="Trovato A."/>
            <person name="Cirillo D.M."/>
        </authorList>
    </citation>
    <scope>NUCLEOTIDE SEQUENCE [LARGE SCALE GENOMIC DNA]</scope>
    <source>
        <strain evidence="4 5">DSM 44624</strain>
    </source>
</reference>
<dbReference type="AlphaFoldDB" id="A0A7I7WDH5"/>
<reference evidence="3 6" key="2">
    <citation type="journal article" date="2019" name="Emerg. Microbes Infect.">
        <title>Comprehensive subspecies identification of 175 nontuberculous mycobacteria species based on 7547 genomic profiles.</title>
        <authorList>
            <person name="Matsumoto Y."/>
            <person name="Kinjo T."/>
            <person name="Motooka D."/>
            <person name="Nabeya D."/>
            <person name="Jung N."/>
            <person name="Uechi K."/>
            <person name="Horii T."/>
            <person name="Iida T."/>
            <person name="Fujita J."/>
            <person name="Nakamura S."/>
        </authorList>
    </citation>
    <scope>NUCLEOTIDE SEQUENCE [LARGE SCALE GENOMIC DNA]</scope>
    <source>
        <strain evidence="3 6">JCM 12687</strain>
        <plasmid evidence="3">pJCM12687</plasmid>
    </source>
</reference>
<evidence type="ECO:0000313" key="4">
    <source>
        <dbReference type="EMBL" id="ORA35460.1"/>
    </source>
</evidence>
<feature type="compositionally biased region" description="Pro residues" evidence="1">
    <location>
        <begin position="139"/>
        <end position="151"/>
    </location>
</feature>
<evidence type="ECO:0000313" key="6">
    <source>
        <dbReference type="Proteomes" id="UP000467379"/>
    </source>
</evidence>
<dbReference type="EMBL" id="MVHM01000012">
    <property type="protein sequence ID" value="ORA35460.1"/>
    <property type="molecule type" value="Genomic_DNA"/>
</dbReference>
<feature type="transmembrane region" description="Helical" evidence="2">
    <location>
        <begin position="197"/>
        <end position="222"/>
    </location>
</feature>
<dbReference type="Proteomes" id="UP000467379">
    <property type="component" value="Plasmid pJCM12687"/>
</dbReference>
<name>A0A7I7WDH5_9MYCO</name>
<evidence type="ECO:0000313" key="5">
    <source>
        <dbReference type="Proteomes" id="UP000192441"/>
    </source>
</evidence>
<keyword evidence="2" id="KW-1133">Transmembrane helix</keyword>
<feature type="compositionally biased region" description="Low complexity" evidence="1">
    <location>
        <begin position="367"/>
        <end position="381"/>
    </location>
</feature>
<evidence type="ECO:0000256" key="1">
    <source>
        <dbReference type="SAM" id="MobiDB-lite"/>
    </source>
</evidence>
<feature type="transmembrane region" description="Helical" evidence="2">
    <location>
        <begin position="261"/>
        <end position="284"/>
    </location>
</feature>
<dbReference type="EMBL" id="AP022607">
    <property type="protein sequence ID" value="BBZ15170.1"/>
    <property type="molecule type" value="Genomic_DNA"/>
</dbReference>
<feature type="compositionally biased region" description="Low complexity" evidence="1">
    <location>
        <begin position="152"/>
        <end position="161"/>
    </location>
</feature>
<feature type="transmembrane region" description="Helical" evidence="2">
    <location>
        <begin position="291"/>
        <end position="311"/>
    </location>
</feature>
<feature type="region of interest" description="Disordered" evidence="1">
    <location>
        <begin position="1"/>
        <end position="188"/>
    </location>
</feature>
<feature type="compositionally biased region" description="Low complexity" evidence="1">
    <location>
        <begin position="120"/>
        <end position="129"/>
    </location>
</feature>
<feature type="compositionally biased region" description="Gly residues" evidence="1">
    <location>
        <begin position="162"/>
        <end position="173"/>
    </location>
</feature>
<gene>
    <name evidence="4" type="ORF">BST20_17875</name>
    <name evidence="3" type="ORF">MBRA_53650</name>
</gene>
<keyword evidence="2" id="KW-0472">Membrane</keyword>
<evidence type="ECO:0008006" key="7">
    <source>
        <dbReference type="Google" id="ProtNLM"/>
    </source>
</evidence>
<dbReference type="Proteomes" id="UP000192441">
    <property type="component" value="Unassembled WGS sequence"/>
</dbReference>
<evidence type="ECO:0000256" key="2">
    <source>
        <dbReference type="SAM" id="Phobius"/>
    </source>
</evidence>
<keyword evidence="2" id="KW-0812">Transmembrane</keyword>
<sequence length="394" mass="40405">MFASGVAPPAQQLPIDADAQLRGEQLMSTPWPPGNEPNRSDARPAQGRNPAPRDPDQTEIVGRGGQQRSGADHGDPAGEATRVLPPGGPERGREQYDAGMQPPSAGFPPPPGGQPRDPRQPGTPRYGGQPAAGGYGQQPPYPYGAPPPSGPAQPGTNYGNQPGYGQGGYGQQPGYGRPSYRPGGYGAPGAGPDSKQIITWIALGAIGLLGLLGAILTLTLWINVSSAVSHASDACNEITGQYSDLCKQTVKSKAPGVPAALVIYLVLIILGSLAALGGAISVFLKKPVGHFLLLGGGAAMLLFAIICEAQYSATGRITYDLIAGLFIAVAGGLMFIPAVRMALGLPARPTGGSSGHGGPWHGGGQQPYGQQPYGQQHPGQYGQAGPGGYRPPQW</sequence>
<feature type="transmembrane region" description="Helical" evidence="2">
    <location>
        <begin position="317"/>
        <end position="339"/>
    </location>
</feature>
<keyword evidence="6" id="KW-1185">Reference proteome</keyword>
<organism evidence="4 5">
    <name type="scientific">Mycobacterium branderi</name>
    <dbReference type="NCBI Taxonomy" id="43348"/>
    <lineage>
        <taxon>Bacteria</taxon>
        <taxon>Bacillati</taxon>
        <taxon>Actinomycetota</taxon>
        <taxon>Actinomycetes</taxon>
        <taxon>Mycobacteriales</taxon>
        <taxon>Mycobacteriaceae</taxon>
        <taxon>Mycobacterium</taxon>
    </lineage>
</organism>
<feature type="compositionally biased region" description="Gly residues" evidence="1">
    <location>
        <begin position="352"/>
        <end position="366"/>
    </location>
</feature>
<accession>A0A7I7WDH5</accession>
<feature type="region of interest" description="Disordered" evidence="1">
    <location>
        <begin position="350"/>
        <end position="394"/>
    </location>
</feature>